<protein>
    <submittedName>
        <fullName evidence="3">Nucleotide-binding universal stress UspA family protein</fullName>
    </submittedName>
</protein>
<evidence type="ECO:0000313" key="4">
    <source>
        <dbReference type="Proteomes" id="UP000568839"/>
    </source>
</evidence>
<name>A0A841PYM4_9BACL</name>
<gene>
    <name evidence="3" type="ORF">HNR44_001431</name>
</gene>
<sequence>MKRTEEEAHETLIKYQRRAIDKGLTNTETIFETGSPSIKITQHIVPNYNIDLVMIGANQGNKVERILVGSVSDAIIKSASCDVITVRSADIDHKAKNNLFIRSNKNTHEG</sequence>
<dbReference type="CDD" id="cd00293">
    <property type="entry name" value="USP-like"/>
    <property type="match status" value="1"/>
</dbReference>
<proteinExistence type="inferred from homology"/>
<comment type="caution">
    <text evidence="3">The sequence shown here is derived from an EMBL/GenBank/DDBJ whole genome shotgun (WGS) entry which is preliminary data.</text>
</comment>
<evidence type="ECO:0000259" key="2">
    <source>
        <dbReference type="Pfam" id="PF00582"/>
    </source>
</evidence>
<accession>A0A841PYM4</accession>
<feature type="domain" description="UspA" evidence="2">
    <location>
        <begin position="7"/>
        <end position="87"/>
    </location>
</feature>
<evidence type="ECO:0000256" key="1">
    <source>
        <dbReference type="ARBA" id="ARBA00008791"/>
    </source>
</evidence>
<evidence type="ECO:0000313" key="3">
    <source>
        <dbReference type="EMBL" id="MBB6449482.1"/>
    </source>
</evidence>
<dbReference type="Gene3D" id="3.40.50.620">
    <property type="entry name" value="HUPs"/>
    <property type="match status" value="1"/>
</dbReference>
<dbReference type="InterPro" id="IPR014729">
    <property type="entry name" value="Rossmann-like_a/b/a_fold"/>
</dbReference>
<dbReference type="InterPro" id="IPR006015">
    <property type="entry name" value="Universal_stress_UspA"/>
</dbReference>
<dbReference type="Pfam" id="PF00582">
    <property type="entry name" value="Usp"/>
    <property type="match status" value="1"/>
</dbReference>
<dbReference type="Proteomes" id="UP000568839">
    <property type="component" value="Unassembled WGS sequence"/>
</dbReference>
<reference evidence="3 4" key="1">
    <citation type="submission" date="2020-08" db="EMBL/GenBank/DDBJ databases">
        <title>Genomic Encyclopedia of Type Strains, Phase IV (KMG-IV): sequencing the most valuable type-strain genomes for metagenomic binning, comparative biology and taxonomic classification.</title>
        <authorList>
            <person name="Goeker M."/>
        </authorList>
    </citation>
    <scope>NUCLEOTIDE SEQUENCE [LARGE SCALE GENOMIC DNA]</scope>
    <source>
        <strain evidence="3 4">DSM 21769</strain>
    </source>
</reference>
<comment type="similarity">
    <text evidence="1">Belongs to the universal stress protein A family.</text>
</comment>
<dbReference type="PRINTS" id="PR01438">
    <property type="entry name" value="UNVRSLSTRESS"/>
</dbReference>
<organism evidence="3 4">
    <name type="scientific">Geomicrobium halophilum</name>
    <dbReference type="NCBI Taxonomy" id="549000"/>
    <lineage>
        <taxon>Bacteria</taxon>
        <taxon>Bacillati</taxon>
        <taxon>Bacillota</taxon>
        <taxon>Bacilli</taxon>
        <taxon>Bacillales</taxon>
        <taxon>Geomicrobium</taxon>
    </lineage>
</organism>
<dbReference type="AlphaFoldDB" id="A0A841PYM4"/>
<dbReference type="InterPro" id="IPR006016">
    <property type="entry name" value="UspA"/>
</dbReference>
<dbReference type="SUPFAM" id="SSF52402">
    <property type="entry name" value="Adenine nucleotide alpha hydrolases-like"/>
    <property type="match status" value="1"/>
</dbReference>
<dbReference type="EMBL" id="JACHHJ010000001">
    <property type="protein sequence ID" value="MBB6449482.1"/>
    <property type="molecule type" value="Genomic_DNA"/>
</dbReference>
<keyword evidence="4" id="KW-1185">Reference proteome</keyword>